<dbReference type="InterPro" id="IPR004099">
    <property type="entry name" value="Pyr_nucl-diS_OxRdtase_dimer"/>
</dbReference>
<dbReference type="Pfam" id="PF02852">
    <property type="entry name" value="Pyr_redox_dim"/>
    <property type="match status" value="1"/>
</dbReference>
<keyword evidence="13" id="KW-1185">Reference proteome</keyword>
<dbReference type="SUPFAM" id="SSF51905">
    <property type="entry name" value="FAD/NAD(P)-binding domain"/>
    <property type="match status" value="1"/>
</dbReference>
<sequence>MHFDLIVIGSGSGNSILTPDWQGKKVAIVEAGVFGGTCLNMGCIPTKMYVYPSLLAWQAGVEGPPLGVRTRFDGVQWAQLRDRIFGRIDPISAGGRDYRANAEHVTLIEERVRFTGPKTLVTDRGSVLTAEQIVIAAGSAAQLPQVPGIELPQVHTSDTVMRIDDLPERVLVVGGGVVAAEFASLFAGFGAAVTQLVRGNALLRAKDRIVSEKFTEAARQQWRLETGQELHSIAASNGPDGAGRAVRVRTARQTGGPGLEEDFDLVLVAIGRKAATAGLDVAAAGFDTGPSGILLVDEFQRVLSAGQPVPGVWALGDIANDYQLKHVANHEARIVAHNAAHPDDLRAANHRAVPEAVFSYPQIATVGMTGTEAAAHAAESGVEVVEYVQDFGGTAYGWAMEDRTSVAKVIAERGSRRLLGAHIVGPEASMLIQPLVQALAFGTDLREFSRGQYWIHPALTEVVENAVLGLDLASRSDDPL</sequence>
<dbReference type="InterPro" id="IPR050151">
    <property type="entry name" value="Class-I_Pyr_Nuc-Dis_Oxidored"/>
</dbReference>
<evidence type="ECO:0000256" key="1">
    <source>
        <dbReference type="ARBA" id="ARBA00001974"/>
    </source>
</evidence>
<dbReference type="Proteomes" id="UP001185069">
    <property type="component" value="Unassembled WGS sequence"/>
</dbReference>
<keyword evidence="5 9" id="KW-0560">Oxidoreductase</keyword>
<proteinExistence type="inferred from homology"/>
<dbReference type="Gene3D" id="3.30.390.30">
    <property type="match status" value="1"/>
</dbReference>
<dbReference type="EMBL" id="JAVDQF010000001">
    <property type="protein sequence ID" value="MDR6269003.1"/>
    <property type="molecule type" value="Genomic_DNA"/>
</dbReference>
<dbReference type="PRINTS" id="PR00368">
    <property type="entry name" value="FADPNR"/>
</dbReference>
<dbReference type="PANTHER" id="PTHR22912">
    <property type="entry name" value="DISULFIDE OXIDOREDUCTASE"/>
    <property type="match status" value="1"/>
</dbReference>
<keyword evidence="6" id="KW-0520">NAD</keyword>
<keyword evidence="3 9" id="KW-0285">Flavoprotein</keyword>
<name>A0ABU1J9A3_9MICC</name>
<evidence type="ECO:0000313" key="12">
    <source>
        <dbReference type="EMBL" id="MDR6269003.1"/>
    </source>
</evidence>
<comment type="caution">
    <text evidence="12">The sequence shown here is derived from an EMBL/GenBank/DDBJ whole genome shotgun (WGS) entry which is preliminary data.</text>
</comment>
<feature type="domain" description="Pyridine nucleotide-disulphide oxidoreductase dimerisation" evidence="10">
    <location>
        <begin position="353"/>
        <end position="466"/>
    </location>
</feature>
<comment type="cofactor">
    <cofactor evidence="1">
        <name>FAD</name>
        <dbReference type="ChEBI" id="CHEBI:57692"/>
    </cofactor>
</comment>
<dbReference type="InterPro" id="IPR023753">
    <property type="entry name" value="FAD/NAD-binding_dom"/>
</dbReference>
<evidence type="ECO:0000313" key="13">
    <source>
        <dbReference type="Proteomes" id="UP001185069"/>
    </source>
</evidence>
<evidence type="ECO:0000256" key="2">
    <source>
        <dbReference type="ARBA" id="ARBA00007532"/>
    </source>
</evidence>
<evidence type="ECO:0000256" key="9">
    <source>
        <dbReference type="RuleBase" id="RU003691"/>
    </source>
</evidence>
<reference evidence="12 13" key="1">
    <citation type="submission" date="2023-07" db="EMBL/GenBank/DDBJ databases">
        <title>Sequencing the genomes of 1000 actinobacteria strains.</title>
        <authorList>
            <person name="Klenk H.-P."/>
        </authorList>
    </citation>
    <scope>NUCLEOTIDE SEQUENCE [LARGE SCALE GENOMIC DNA]</scope>
    <source>
        <strain evidence="12 13">DSM 14555</strain>
    </source>
</reference>
<evidence type="ECO:0000256" key="6">
    <source>
        <dbReference type="ARBA" id="ARBA00023027"/>
    </source>
</evidence>
<evidence type="ECO:0000256" key="7">
    <source>
        <dbReference type="ARBA" id="ARBA00023157"/>
    </source>
</evidence>
<evidence type="ECO:0000256" key="5">
    <source>
        <dbReference type="ARBA" id="ARBA00023002"/>
    </source>
</evidence>
<dbReference type="RefSeq" id="WP_309797000.1">
    <property type="nucleotide sequence ID" value="NZ_BAAAHY010000001.1"/>
</dbReference>
<dbReference type="PIRSF" id="PIRSF000350">
    <property type="entry name" value="Mercury_reductase_MerA"/>
    <property type="match status" value="1"/>
</dbReference>
<dbReference type="Gene3D" id="3.50.50.60">
    <property type="entry name" value="FAD/NAD(P)-binding domain"/>
    <property type="match status" value="2"/>
</dbReference>
<evidence type="ECO:0000256" key="3">
    <source>
        <dbReference type="ARBA" id="ARBA00022630"/>
    </source>
</evidence>
<organism evidence="12 13">
    <name type="scientific">Arthrobacter russicus</name>
    <dbReference type="NCBI Taxonomy" id="172040"/>
    <lineage>
        <taxon>Bacteria</taxon>
        <taxon>Bacillati</taxon>
        <taxon>Actinomycetota</taxon>
        <taxon>Actinomycetes</taxon>
        <taxon>Micrococcales</taxon>
        <taxon>Micrococcaceae</taxon>
        <taxon>Arthrobacter</taxon>
    </lineage>
</organism>
<evidence type="ECO:0000259" key="10">
    <source>
        <dbReference type="Pfam" id="PF02852"/>
    </source>
</evidence>
<evidence type="ECO:0000256" key="4">
    <source>
        <dbReference type="ARBA" id="ARBA00022827"/>
    </source>
</evidence>
<dbReference type="InterPro" id="IPR036188">
    <property type="entry name" value="FAD/NAD-bd_sf"/>
</dbReference>
<dbReference type="InterPro" id="IPR012999">
    <property type="entry name" value="Pyr_OxRdtase_I_AS"/>
</dbReference>
<dbReference type="PANTHER" id="PTHR22912:SF217">
    <property type="entry name" value="DIHYDROLIPOYL DEHYDROGENASE"/>
    <property type="match status" value="1"/>
</dbReference>
<accession>A0ABU1J9A3</accession>
<dbReference type="InterPro" id="IPR001100">
    <property type="entry name" value="Pyr_nuc-diS_OxRdtase"/>
</dbReference>
<feature type="domain" description="FAD/NAD(P)-binding" evidence="11">
    <location>
        <begin position="3"/>
        <end position="332"/>
    </location>
</feature>
<evidence type="ECO:0000259" key="11">
    <source>
        <dbReference type="Pfam" id="PF07992"/>
    </source>
</evidence>
<keyword evidence="7" id="KW-1015">Disulfide bond</keyword>
<gene>
    <name evidence="12" type="ORF">JOE69_001241</name>
</gene>
<keyword evidence="4 9" id="KW-0274">FAD</keyword>
<dbReference type="Pfam" id="PF07992">
    <property type="entry name" value="Pyr_redox_2"/>
    <property type="match status" value="1"/>
</dbReference>
<dbReference type="InterPro" id="IPR016156">
    <property type="entry name" value="FAD/NAD-linked_Rdtase_dimer_sf"/>
</dbReference>
<evidence type="ECO:0000256" key="8">
    <source>
        <dbReference type="ARBA" id="ARBA00023284"/>
    </source>
</evidence>
<dbReference type="EC" id="1.8.1.15" evidence="12"/>
<keyword evidence="8 9" id="KW-0676">Redox-active center</keyword>
<comment type="similarity">
    <text evidence="2 9">Belongs to the class-I pyridine nucleotide-disulfide oxidoreductase family.</text>
</comment>
<dbReference type="PRINTS" id="PR00411">
    <property type="entry name" value="PNDRDTASEI"/>
</dbReference>
<dbReference type="PROSITE" id="PS00076">
    <property type="entry name" value="PYRIDINE_REDOX_1"/>
    <property type="match status" value="1"/>
</dbReference>
<dbReference type="GO" id="GO:0050627">
    <property type="term" value="F:mycothione reductase [NAD(P)H] activity"/>
    <property type="evidence" value="ECO:0007669"/>
    <property type="project" value="UniProtKB-EC"/>
</dbReference>
<protein>
    <submittedName>
        <fullName evidence="12">Mycothione reductase</fullName>
        <ecNumber evidence="12">1.8.1.15</ecNumber>
    </submittedName>
</protein>
<dbReference type="NCBIfam" id="NF005884">
    <property type="entry name" value="PRK07846.1"/>
    <property type="match status" value="1"/>
</dbReference>
<dbReference type="SUPFAM" id="SSF55424">
    <property type="entry name" value="FAD/NAD-linked reductases, dimerisation (C-terminal) domain"/>
    <property type="match status" value="1"/>
</dbReference>